<dbReference type="Proteomes" id="UP000823872">
    <property type="component" value="Chromosome B1"/>
</dbReference>
<dbReference type="GeneTree" id="ENSGT01140000286485"/>
<evidence type="ECO:0000313" key="2">
    <source>
        <dbReference type="Ensembl" id="ENSFCTP00005029895.1"/>
    </source>
</evidence>
<reference evidence="2" key="3">
    <citation type="submission" date="2025-09" db="UniProtKB">
        <authorList>
            <consortium name="Ensembl"/>
        </authorList>
    </citation>
    <scope>IDENTIFICATION</scope>
    <source>
        <strain evidence="2">breed Abyssinian</strain>
    </source>
</reference>
<keyword evidence="3" id="KW-1185">Reference proteome</keyword>
<reference evidence="2" key="2">
    <citation type="submission" date="2025-08" db="UniProtKB">
        <authorList>
            <consortium name="Ensembl"/>
        </authorList>
    </citation>
    <scope>IDENTIFICATION</scope>
    <source>
        <strain evidence="2">breed Abyssinian</strain>
    </source>
</reference>
<protein>
    <submittedName>
        <fullName evidence="2">Uncharacterized protein</fullName>
    </submittedName>
</protein>
<reference evidence="2 3" key="1">
    <citation type="submission" date="2021-02" db="EMBL/GenBank/DDBJ databases">
        <title>Safari Cat Assemblies.</title>
        <authorList>
            <person name="Bredemeyer K.R."/>
            <person name="Murphy W.J."/>
        </authorList>
    </citation>
    <scope>NUCLEOTIDE SEQUENCE [LARGE SCALE GENOMIC DNA]</scope>
</reference>
<feature type="transmembrane region" description="Helical" evidence="1">
    <location>
        <begin position="72"/>
        <end position="97"/>
    </location>
</feature>
<name>A0ABI7Y571_FELCA</name>
<gene>
    <name evidence="2" type="primary">CNIH4</name>
</gene>
<evidence type="ECO:0000313" key="3">
    <source>
        <dbReference type="Proteomes" id="UP000823872"/>
    </source>
</evidence>
<accession>A0ABI7Y571</accession>
<feature type="transmembrane region" description="Helical" evidence="1">
    <location>
        <begin position="33"/>
        <end position="51"/>
    </location>
</feature>
<sequence>MDAKILNKILANQIQQYIKRIIHHNQVGFIPGMQGWFNILTVVLICVFLMMRDVEHLFMCLLAIWMCSLEKCLFMSSAYFLIGLFVLWVLSCISSLYILDTNPLLDLSFANIFSHSIGGFLVLLIVSFAVQKLFILMWL</sequence>
<keyword evidence="1" id="KW-0812">Transmembrane</keyword>
<dbReference type="PANTHER" id="PTHR19446">
    <property type="entry name" value="REVERSE TRANSCRIPTASES"/>
    <property type="match status" value="1"/>
</dbReference>
<proteinExistence type="predicted"/>
<organism evidence="2 3">
    <name type="scientific">Felis catus</name>
    <name type="common">Cat</name>
    <name type="synonym">Felis silvestris catus</name>
    <dbReference type="NCBI Taxonomy" id="9685"/>
    <lineage>
        <taxon>Eukaryota</taxon>
        <taxon>Metazoa</taxon>
        <taxon>Chordata</taxon>
        <taxon>Craniata</taxon>
        <taxon>Vertebrata</taxon>
        <taxon>Euteleostomi</taxon>
        <taxon>Mammalia</taxon>
        <taxon>Eutheria</taxon>
        <taxon>Laurasiatheria</taxon>
        <taxon>Carnivora</taxon>
        <taxon>Feliformia</taxon>
        <taxon>Felidae</taxon>
        <taxon>Felinae</taxon>
        <taxon>Felis</taxon>
    </lineage>
</organism>
<dbReference type="Ensembl" id="ENSFCTT00005042077.1">
    <property type="protein sequence ID" value="ENSFCTP00005029895.1"/>
    <property type="gene ID" value="ENSFCTG00005014758.1"/>
</dbReference>
<keyword evidence="1" id="KW-0472">Membrane</keyword>
<keyword evidence="1" id="KW-1133">Transmembrane helix</keyword>
<evidence type="ECO:0000256" key="1">
    <source>
        <dbReference type="SAM" id="Phobius"/>
    </source>
</evidence>
<feature type="transmembrane region" description="Helical" evidence="1">
    <location>
        <begin position="117"/>
        <end position="138"/>
    </location>
</feature>